<evidence type="ECO:0000313" key="1">
    <source>
        <dbReference type="EMBL" id="GAA0354196.1"/>
    </source>
</evidence>
<evidence type="ECO:0000313" key="2">
    <source>
        <dbReference type="Proteomes" id="UP001501822"/>
    </source>
</evidence>
<dbReference type="EMBL" id="BAAABM010000045">
    <property type="protein sequence ID" value="GAA0354196.1"/>
    <property type="molecule type" value="Genomic_DNA"/>
</dbReference>
<protein>
    <submittedName>
        <fullName evidence="1">Uncharacterized protein</fullName>
    </submittedName>
</protein>
<reference evidence="2" key="1">
    <citation type="journal article" date="2019" name="Int. J. Syst. Evol. Microbiol.">
        <title>The Global Catalogue of Microorganisms (GCM) 10K type strain sequencing project: providing services to taxonomists for standard genome sequencing and annotation.</title>
        <authorList>
            <consortium name="The Broad Institute Genomics Platform"/>
            <consortium name="The Broad Institute Genome Sequencing Center for Infectious Disease"/>
            <person name="Wu L."/>
            <person name="Ma J."/>
        </authorList>
    </citation>
    <scope>NUCLEOTIDE SEQUENCE [LARGE SCALE GENOMIC DNA]</scope>
    <source>
        <strain evidence="2">JCM 3146</strain>
    </source>
</reference>
<accession>A0ABP3GT66</accession>
<sequence length="54" mass="5845">MLADMWQADLTVIERELTLAGVNPALDPLREEAARLHGHALDAAHDAGRALATR</sequence>
<dbReference type="RefSeq" id="WP_252800320.1">
    <property type="nucleotide sequence ID" value="NZ_BAAABM010000045.1"/>
</dbReference>
<dbReference type="Proteomes" id="UP001501822">
    <property type="component" value="Unassembled WGS sequence"/>
</dbReference>
<organism evidence="1 2">
    <name type="scientific">Actinoallomurus spadix</name>
    <dbReference type="NCBI Taxonomy" id="79912"/>
    <lineage>
        <taxon>Bacteria</taxon>
        <taxon>Bacillati</taxon>
        <taxon>Actinomycetota</taxon>
        <taxon>Actinomycetes</taxon>
        <taxon>Streptosporangiales</taxon>
        <taxon>Thermomonosporaceae</taxon>
        <taxon>Actinoallomurus</taxon>
    </lineage>
</organism>
<keyword evidence="2" id="KW-1185">Reference proteome</keyword>
<proteinExistence type="predicted"/>
<name>A0ABP3GT66_9ACTN</name>
<comment type="caution">
    <text evidence="1">The sequence shown here is derived from an EMBL/GenBank/DDBJ whole genome shotgun (WGS) entry which is preliminary data.</text>
</comment>
<gene>
    <name evidence="1" type="ORF">GCM10010151_49730</name>
</gene>